<reference evidence="2 3" key="2">
    <citation type="submission" date="2018-03" db="EMBL/GenBank/DDBJ databases">
        <authorList>
            <person name="Keele B.F."/>
        </authorList>
    </citation>
    <scope>NUCLEOTIDE SEQUENCE [LARGE SCALE GENOMIC DNA]</scope>
    <source>
        <strain evidence="2 3">CCALA 016</strain>
    </source>
</reference>
<dbReference type="Gene3D" id="3.40.720.10">
    <property type="entry name" value="Alkaline Phosphatase, subunit A"/>
    <property type="match status" value="1"/>
</dbReference>
<name>A0A2T1LWW1_9CHRO</name>
<reference evidence="2 3" key="1">
    <citation type="submission" date="2018-03" db="EMBL/GenBank/DDBJ databases">
        <title>The ancient ancestry and fast evolution of plastids.</title>
        <authorList>
            <person name="Moore K.R."/>
            <person name="Magnabosco C."/>
            <person name="Momper L."/>
            <person name="Gold D.A."/>
            <person name="Bosak T."/>
            <person name="Fournier G.P."/>
        </authorList>
    </citation>
    <scope>NUCLEOTIDE SEQUENCE [LARGE SCALE GENOMIC DNA]</scope>
    <source>
        <strain evidence="2 3">CCALA 016</strain>
    </source>
</reference>
<comment type="caution">
    <text evidence="2">The sequence shown here is derived from an EMBL/GenBank/DDBJ whole genome shotgun (WGS) entry which is preliminary data.</text>
</comment>
<dbReference type="EMBL" id="PXOH01000013">
    <property type="protein sequence ID" value="PSF36638.1"/>
    <property type="molecule type" value="Genomic_DNA"/>
</dbReference>
<dbReference type="InterPro" id="IPR017850">
    <property type="entry name" value="Alkaline_phosphatase_core_sf"/>
</dbReference>
<evidence type="ECO:0000313" key="2">
    <source>
        <dbReference type="EMBL" id="PSF36638.1"/>
    </source>
</evidence>
<dbReference type="CDD" id="cd16031">
    <property type="entry name" value="G6S_like"/>
    <property type="match status" value="1"/>
</dbReference>
<evidence type="ECO:0000313" key="3">
    <source>
        <dbReference type="Proteomes" id="UP000239001"/>
    </source>
</evidence>
<dbReference type="PANTHER" id="PTHR43108">
    <property type="entry name" value="N-ACETYLGLUCOSAMINE-6-SULFATASE FAMILY MEMBER"/>
    <property type="match status" value="1"/>
</dbReference>
<accession>A0A2T1LWW1</accession>
<keyword evidence="3" id="KW-1185">Reference proteome</keyword>
<protein>
    <submittedName>
        <fullName evidence="2">Sulfatase</fullName>
    </submittedName>
</protein>
<dbReference type="Pfam" id="PF00884">
    <property type="entry name" value="Sulfatase"/>
    <property type="match status" value="1"/>
</dbReference>
<evidence type="ECO:0000259" key="1">
    <source>
        <dbReference type="Pfam" id="PF00884"/>
    </source>
</evidence>
<gene>
    <name evidence="2" type="ORF">C7H19_13245</name>
</gene>
<proteinExistence type="predicted"/>
<dbReference type="RefSeq" id="WP_106457355.1">
    <property type="nucleotide sequence ID" value="NZ_PXOH01000013.1"/>
</dbReference>
<dbReference type="SUPFAM" id="SSF53649">
    <property type="entry name" value="Alkaline phosphatase-like"/>
    <property type="match status" value="1"/>
</dbReference>
<organism evidence="2 3">
    <name type="scientific">Aphanothece hegewaldii CCALA 016</name>
    <dbReference type="NCBI Taxonomy" id="2107694"/>
    <lineage>
        <taxon>Bacteria</taxon>
        <taxon>Bacillati</taxon>
        <taxon>Cyanobacteriota</taxon>
        <taxon>Cyanophyceae</taxon>
        <taxon>Oscillatoriophycideae</taxon>
        <taxon>Chroococcales</taxon>
        <taxon>Aphanothecaceae</taxon>
        <taxon>Aphanothece</taxon>
    </lineage>
</organism>
<dbReference type="Proteomes" id="UP000239001">
    <property type="component" value="Unassembled WGS sequence"/>
</dbReference>
<feature type="domain" description="Sulfatase N-terminal" evidence="1">
    <location>
        <begin position="40"/>
        <end position="360"/>
    </location>
</feature>
<dbReference type="AlphaFoldDB" id="A0A2T1LWW1"/>
<dbReference type="InterPro" id="IPR000917">
    <property type="entry name" value="Sulfatase_N"/>
</dbReference>
<dbReference type="OrthoDB" id="279611at2"/>
<dbReference type="PANTHER" id="PTHR43108:SF6">
    <property type="entry name" value="N-SULPHOGLUCOSAMINE SULPHOHYDROLASE"/>
    <property type="match status" value="1"/>
</dbReference>
<sequence length="461" mass="53142">MKIARRKFIQGTVFGTTLGIAGSLTNKYFSASSDPKIKRPNFVILVTDDLRWDCLGIAGNRIIQTPHIDQLAYDGSLFLNNFVTTSICSSSRASIFTGEYSRRHKIWDFNSALSSEQLRLSYPNLLRSSGYEIAFIGKWGLGGNLPETEFDYWQGFAGQGYYFESGRKEHLTQYLTNQTLEYLNQYKSQKPFCLSLSYKAPHAQDNSPEPFQSEPQFANLYKDVTIADISTNTAAHFKNLPLFLQTSEGRIRWQGRFDETDFEHSIKQYYRLITGIDNSVRQIVEKLKQLNLYENTYIIFTSDNGFFLGDRGLSDKWFGYEESIRTPLIIRSPKNPYKQLIPAMTLNIDIAPTILDLAGINIPPSMQGKSLLPLIQEKTETLRDIWFYEHLLNLPKIPQSEGIRTVDYKYLRYLIPNQNNEMLFDLKHDPLEENNLANLPQYQAKLKEFRQAVAQFQKTLV</sequence>